<evidence type="ECO:0000313" key="3">
    <source>
        <dbReference type="WBParaSite" id="PSU_v2.g3440.t1"/>
    </source>
</evidence>
<organism evidence="2 3">
    <name type="scientific">Panagrolaimus superbus</name>
    <dbReference type="NCBI Taxonomy" id="310955"/>
    <lineage>
        <taxon>Eukaryota</taxon>
        <taxon>Metazoa</taxon>
        <taxon>Ecdysozoa</taxon>
        <taxon>Nematoda</taxon>
        <taxon>Chromadorea</taxon>
        <taxon>Rhabditida</taxon>
        <taxon>Tylenchina</taxon>
        <taxon>Panagrolaimomorpha</taxon>
        <taxon>Panagrolaimoidea</taxon>
        <taxon>Panagrolaimidae</taxon>
        <taxon>Panagrolaimus</taxon>
    </lineage>
</organism>
<feature type="region of interest" description="Disordered" evidence="1">
    <location>
        <begin position="870"/>
        <end position="900"/>
    </location>
</feature>
<dbReference type="Proteomes" id="UP000887577">
    <property type="component" value="Unplaced"/>
</dbReference>
<accession>A0A914YTF5</accession>
<protein>
    <submittedName>
        <fullName evidence="3">WH2 domain-containing protein</fullName>
    </submittedName>
</protein>
<sequence length="1048" mass="116300">MHVLSDLDTLNVDENERKHIEEVISKAEQRESPFVIKTSVDERRMTTSPFDDRFAVATETFRWPLPEVSVQSPIRSSADIFPIRRVLERIDSQSEVSSEHPATPHSDFTPSEGNVSNLNLFETNCDSSVNNNRRNSLSPSLLFGNQISKISPLASPSSFQGSRRLSAPITYGAIYSPFSPDKNINEVSEEISPVENDVVEITEVNVSLDKIELTLEELEHIRKVNEMAELAMEEPPMLITSPLSVKSTEKNHNKTSVFGSLNLSKVTSTLQKINSATTAVYSTFDAMKENPKTQIIQKTINEVMPAEKVDIFIDQVPQMQNKDMPLTDEEIEHINRIAALAEQESVNYSSKAVKNNETQPILTKEELEHIERITKMADFEMQNPSNSERTTSILIVPQNDLTDPKIETSSKTLSLENNDAFTDSRDLVKNNGGIKIIEEEAGNTNDQDHDAKTDMIKMKLKKETESSEKADLEKHKTNVVDTASKLSSFGFGTFKKAKQILSKTAEQVSDTFQQKLSDDENVRHFVDNTDQILNSNSILNETDIVEEEILQPTNVEFWSESVSHDDNNVFILQNASINSAFSLEKTDQAFDTSNSEPLVTTISDYDMANDTGETVRTFQWYEQQLSQMNKSLDEDFGMLPELEKYEHNGVSLLPSPSIEGHKQALTNYTTQSHVLKNEWEERHLEATGVEEKINELAAAEVNCALQAATEEILGAFKRQPLQQQLPQQIALGEKYSGDEVKEKEEEEEEKEEKSSSFTEPLPSKPAVDATTFQVENKPESHAIVSSKCDEIDISISNQSNIQKIEKKEFTMFGSKSKSGGFGGFGGLSKFASNALQNAKQAGEQIGAKAAQAAQAASTGDLTQVGKVLQQPQNLQTKPPTRSQSSFIPELNTHDIPPGLENLSQEERDKIMAVMACAEIDAGPMLPSKPIATPVIEHKPSQPPVVIPSVKSSSSLNLSEVSNIVPVSSIPTPSIEELGLSHLTPAEQEQILSVMRNAEMQDMSNTSMPIQPLLSPNKPAAKAHSLQVLLLRKKKAHIRLKSGFLSHEA</sequence>
<feature type="compositionally biased region" description="Polar residues" evidence="1">
    <location>
        <begin position="870"/>
        <end position="886"/>
    </location>
</feature>
<feature type="region of interest" description="Disordered" evidence="1">
    <location>
        <begin position="730"/>
        <end position="766"/>
    </location>
</feature>
<proteinExistence type="predicted"/>
<dbReference type="AlphaFoldDB" id="A0A914YTF5"/>
<reference evidence="3" key="1">
    <citation type="submission" date="2022-11" db="UniProtKB">
        <authorList>
            <consortium name="WormBaseParasite"/>
        </authorList>
    </citation>
    <scope>IDENTIFICATION</scope>
</reference>
<dbReference type="WBParaSite" id="PSU_v2.g3440.t1">
    <property type="protein sequence ID" value="PSU_v2.g3440.t1"/>
    <property type="gene ID" value="PSU_v2.g3440"/>
</dbReference>
<evidence type="ECO:0000256" key="1">
    <source>
        <dbReference type="SAM" id="MobiDB-lite"/>
    </source>
</evidence>
<keyword evidence="2" id="KW-1185">Reference proteome</keyword>
<name>A0A914YTF5_9BILA</name>
<feature type="region of interest" description="Disordered" evidence="1">
    <location>
        <begin position="92"/>
        <end position="111"/>
    </location>
</feature>
<evidence type="ECO:0000313" key="2">
    <source>
        <dbReference type="Proteomes" id="UP000887577"/>
    </source>
</evidence>